<accession>A0A562RY36</accession>
<feature type="domain" description="DUF4325" evidence="1">
    <location>
        <begin position="23"/>
        <end position="85"/>
    </location>
</feature>
<reference evidence="2 3" key="1">
    <citation type="submission" date="2019-07" db="EMBL/GenBank/DDBJ databases">
        <title>Genome sequencing of 100 strains of the haloalkaliphilic chemolithoautotrophic sulfur-oxidizing bacterium Thioalkalivibrio.</title>
        <authorList>
            <person name="Muyzer G."/>
        </authorList>
    </citation>
    <scope>NUCLEOTIDE SEQUENCE [LARGE SCALE GENOMIC DNA]</scope>
    <source>
        <strain evidence="2 3">ASO4-4</strain>
    </source>
</reference>
<proteinExistence type="predicted"/>
<dbReference type="Proteomes" id="UP000318307">
    <property type="component" value="Unassembled WGS sequence"/>
</dbReference>
<dbReference type="InterPro" id="IPR025474">
    <property type="entry name" value="DUF4325"/>
</dbReference>
<dbReference type="Pfam" id="PF14213">
    <property type="entry name" value="DUF4325"/>
    <property type="match status" value="1"/>
</dbReference>
<protein>
    <submittedName>
        <fullName evidence="2">Uncharacterized protein DUF4325</fullName>
    </submittedName>
</protein>
<dbReference type="EMBL" id="VLLC01000007">
    <property type="protein sequence ID" value="TWI73967.1"/>
    <property type="molecule type" value="Genomic_DNA"/>
</dbReference>
<dbReference type="RefSeq" id="WP_144683389.1">
    <property type="nucleotide sequence ID" value="NZ_VLLC01000007.1"/>
</dbReference>
<evidence type="ECO:0000259" key="1">
    <source>
        <dbReference type="Pfam" id="PF14213"/>
    </source>
</evidence>
<dbReference type="OrthoDB" id="512307at2"/>
<sequence>MGDQIKIKVADLIGSPLCISAEDGQKVFDKIEQLLRAGKQVSISFENVSMLISLFLNVAIGQLYGSFSEDEIRTQLKVEGLSSDDMELLKHVVDNAKKYYSNKKSYDDAWLEENNNEE</sequence>
<gene>
    <name evidence="2" type="ORF">LZ24_01197</name>
</gene>
<keyword evidence="3" id="KW-1185">Reference proteome</keyword>
<dbReference type="AlphaFoldDB" id="A0A562RY36"/>
<organism evidence="2 3">
    <name type="scientific">Desulfobotulus alkaliphilus</name>
    <dbReference type="NCBI Taxonomy" id="622671"/>
    <lineage>
        <taxon>Bacteria</taxon>
        <taxon>Pseudomonadati</taxon>
        <taxon>Thermodesulfobacteriota</taxon>
        <taxon>Desulfobacteria</taxon>
        <taxon>Desulfobacterales</taxon>
        <taxon>Desulfobacteraceae</taxon>
        <taxon>Desulfobotulus</taxon>
    </lineage>
</organism>
<evidence type="ECO:0000313" key="2">
    <source>
        <dbReference type="EMBL" id="TWI73967.1"/>
    </source>
</evidence>
<name>A0A562RY36_9BACT</name>
<comment type="caution">
    <text evidence="2">The sequence shown here is derived from an EMBL/GenBank/DDBJ whole genome shotgun (WGS) entry which is preliminary data.</text>
</comment>
<evidence type="ECO:0000313" key="3">
    <source>
        <dbReference type="Proteomes" id="UP000318307"/>
    </source>
</evidence>